<evidence type="ECO:0000259" key="2">
    <source>
        <dbReference type="PROSITE" id="PS51340"/>
    </source>
</evidence>
<sequence length="220" mass="23782">MCGEHSQVMEDSGTVRHRSMDEIMEGLHRVRRSPRGVGTLALVVRRPDLGTREVLSRAELDPVAGLVGDSWNQRPSSRTPDRSPHPDMQVNVINSRFVELIAGPDHDAWALAGDQLYVDLDLSVDAMPAGTRLAIGDRAVIEVTEEPHTGCAKFAARFGTDAHKIVWTDEGKRLRLRGLNARVLVGATIEPGDTVRQLPAVPGPAADRTGDDPPPAGAAR</sequence>
<evidence type="ECO:0000256" key="1">
    <source>
        <dbReference type="SAM" id="MobiDB-lite"/>
    </source>
</evidence>
<keyword evidence="4" id="KW-1185">Reference proteome</keyword>
<evidence type="ECO:0000313" key="3">
    <source>
        <dbReference type="EMBL" id="GIJ24166.1"/>
    </source>
</evidence>
<feature type="domain" description="MOSC" evidence="2">
    <location>
        <begin position="52"/>
        <end position="198"/>
    </location>
</feature>
<gene>
    <name evidence="3" type="ORF">Vlu01_47900</name>
</gene>
<organism evidence="3 4">
    <name type="scientific">Micromonospora lutea</name>
    <dbReference type="NCBI Taxonomy" id="419825"/>
    <lineage>
        <taxon>Bacteria</taxon>
        <taxon>Bacillati</taxon>
        <taxon>Actinomycetota</taxon>
        <taxon>Actinomycetes</taxon>
        <taxon>Micromonosporales</taxon>
        <taxon>Micromonosporaceae</taxon>
        <taxon>Micromonospora</taxon>
    </lineage>
</organism>
<feature type="region of interest" description="Disordered" evidence="1">
    <location>
        <begin position="66"/>
        <end position="88"/>
    </location>
</feature>
<reference evidence="3 4" key="1">
    <citation type="submission" date="2021-01" db="EMBL/GenBank/DDBJ databases">
        <title>Whole genome shotgun sequence of Verrucosispora lutea NBRC 106530.</title>
        <authorList>
            <person name="Komaki H."/>
            <person name="Tamura T."/>
        </authorList>
    </citation>
    <scope>NUCLEOTIDE SEQUENCE [LARGE SCALE GENOMIC DNA]</scope>
    <source>
        <strain evidence="3 4">NBRC 106530</strain>
    </source>
</reference>
<dbReference type="InterPro" id="IPR011037">
    <property type="entry name" value="Pyrv_Knase-like_insert_dom_sf"/>
</dbReference>
<comment type="caution">
    <text evidence="3">The sequence shown here is derived from an EMBL/GenBank/DDBJ whole genome shotgun (WGS) entry which is preliminary data.</text>
</comment>
<dbReference type="EMBL" id="BOPB01000030">
    <property type="protein sequence ID" value="GIJ24166.1"/>
    <property type="molecule type" value="Genomic_DNA"/>
</dbReference>
<dbReference type="SUPFAM" id="SSF50800">
    <property type="entry name" value="PK beta-barrel domain-like"/>
    <property type="match status" value="1"/>
</dbReference>
<accession>A0ABQ4J1Y0</accession>
<dbReference type="PROSITE" id="PS51340">
    <property type="entry name" value="MOSC"/>
    <property type="match status" value="1"/>
</dbReference>
<dbReference type="Gene3D" id="2.40.33.20">
    <property type="entry name" value="PK beta-barrel domain-like"/>
    <property type="match status" value="1"/>
</dbReference>
<name>A0ABQ4J1Y0_9ACTN</name>
<evidence type="ECO:0000313" key="4">
    <source>
        <dbReference type="Proteomes" id="UP000643165"/>
    </source>
</evidence>
<dbReference type="Proteomes" id="UP000643165">
    <property type="component" value="Unassembled WGS sequence"/>
</dbReference>
<feature type="region of interest" description="Disordered" evidence="1">
    <location>
        <begin position="195"/>
        <end position="220"/>
    </location>
</feature>
<protein>
    <submittedName>
        <fullName evidence="3">MOSC domain-containing protein</fullName>
    </submittedName>
</protein>
<dbReference type="InterPro" id="IPR005302">
    <property type="entry name" value="MoCF_Sase_C"/>
</dbReference>
<proteinExistence type="predicted"/>